<accession>A0A381VYG6</accession>
<dbReference type="SMART" id="SM00382">
    <property type="entry name" value="AAA"/>
    <property type="match status" value="1"/>
</dbReference>
<dbReference type="PANTHER" id="PTHR43790:SF9">
    <property type="entry name" value="GALACTOFURANOSE TRANSPORTER ATP-BINDING PROTEIN YTFR"/>
    <property type="match status" value="1"/>
</dbReference>
<evidence type="ECO:0000256" key="1">
    <source>
        <dbReference type="ARBA" id="ARBA00004202"/>
    </source>
</evidence>
<dbReference type="Gene3D" id="3.40.50.300">
    <property type="entry name" value="P-loop containing nucleotide triphosphate hydrolases"/>
    <property type="match status" value="2"/>
</dbReference>
<evidence type="ECO:0000256" key="7">
    <source>
        <dbReference type="ARBA" id="ARBA00022967"/>
    </source>
</evidence>
<dbReference type="Pfam" id="PF00005">
    <property type="entry name" value="ABC_tran"/>
    <property type="match status" value="2"/>
</dbReference>
<dbReference type="EMBL" id="UINC01010169">
    <property type="protein sequence ID" value="SVA45336.1"/>
    <property type="molecule type" value="Genomic_DNA"/>
</dbReference>
<dbReference type="SUPFAM" id="SSF52540">
    <property type="entry name" value="P-loop containing nucleoside triphosphate hydrolases"/>
    <property type="match status" value="2"/>
</dbReference>
<feature type="domain" description="ABC transporter" evidence="9">
    <location>
        <begin position="9"/>
        <end position="244"/>
    </location>
</feature>
<dbReference type="InterPro" id="IPR027417">
    <property type="entry name" value="P-loop_NTPase"/>
</dbReference>
<proteinExistence type="predicted"/>
<keyword evidence="4" id="KW-0677">Repeat</keyword>
<evidence type="ECO:0000256" key="2">
    <source>
        <dbReference type="ARBA" id="ARBA00022448"/>
    </source>
</evidence>
<evidence type="ECO:0000256" key="8">
    <source>
        <dbReference type="ARBA" id="ARBA00023136"/>
    </source>
</evidence>
<feature type="non-terminal residue" evidence="10">
    <location>
        <position position="393"/>
    </location>
</feature>
<protein>
    <recommendedName>
        <fullName evidence="9">ABC transporter domain-containing protein</fullName>
    </recommendedName>
</protein>
<keyword evidence="7" id="KW-1278">Translocase</keyword>
<dbReference type="GO" id="GO:0016887">
    <property type="term" value="F:ATP hydrolysis activity"/>
    <property type="evidence" value="ECO:0007669"/>
    <property type="project" value="InterPro"/>
</dbReference>
<name>A0A381VYG6_9ZZZZ</name>
<evidence type="ECO:0000313" key="10">
    <source>
        <dbReference type="EMBL" id="SVA45336.1"/>
    </source>
</evidence>
<dbReference type="GO" id="GO:0005524">
    <property type="term" value="F:ATP binding"/>
    <property type="evidence" value="ECO:0007669"/>
    <property type="project" value="UniProtKB-KW"/>
</dbReference>
<dbReference type="InterPro" id="IPR003439">
    <property type="entry name" value="ABC_transporter-like_ATP-bd"/>
</dbReference>
<dbReference type="GO" id="GO:0005886">
    <property type="term" value="C:plasma membrane"/>
    <property type="evidence" value="ECO:0007669"/>
    <property type="project" value="UniProtKB-SubCell"/>
</dbReference>
<comment type="subcellular location">
    <subcellularLocation>
        <location evidence="1">Cell membrane</location>
        <topology evidence="1">Peripheral membrane protein</topology>
    </subcellularLocation>
</comment>
<organism evidence="10">
    <name type="scientific">marine metagenome</name>
    <dbReference type="NCBI Taxonomy" id="408172"/>
    <lineage>
        <taxon>unclassified sequences</taxon>
        <taxon>metagenomes</taxon>
        <taxon>ecological metagenomes</taxon>
    </lineage>
</organism>
<evidence type="ECO:0000256" key="4">
    <source>
        <dbReference type="ARBA" id="ARBA00022737"/>
    </source>
</evidence>
<dbReference type="FunFam" id="3.40.50.300:FF:000127">
    <property type="entry name" value="Ribose import ATP-binding protein RbsA"/>
    <property type="match status" value="1"/>
</dbReference>
<evidence type="ECO:0000256" key="6">
    <source>
        <dbReference type="ARBA" id="ARBA00022840"/>
    </source>
</evidence>
<dbReference type="PROSITE" id="PS50893">
    <property type="entry name" value="ABC_TRANSPORTER_2"/>
    <property type="match status" value="1"/>
</dbReference>
<dbReference type="PANTHER" id="PTHR43790">
    <property type="entry name" value="CARBOHYDRATE TRANSPORT ATP-BINDING PROTEIN MG119-RELATED"/>
    <property type="match status" value="1"/>
</dbReference>
<evidence type="ECO:0000256" key="5">
    <source>
        <dbReference type="ARBA" id="ARBA00022741"/>
    </source>
</evidence>
<evidence type="ECO:0000259" key="9">
    <source>
        <dbReference type="PROSITE" id="PS50893"/>
    </source>
</evidence>
<keyword evidence="3" id="KW-1003">Cell membrane</keyword>
<keyword evidence="8" id="KW-0472">Membrane</keyword>
<keyword evidence="2" id="KW-0813">Transport</keyword>
<dbReference type="InterPro" id="IPR050107">
    <property type="entry name" value="ABC_carbohydrate_import_ATPase"/>
</dbReference>
<evidence type="ECO:0000256" key="3">
    <source>
        <dbReference type="ARBA" id="ARBA00022475"/>
    </source>
</evidence>
<keyword evidence="5" id="KW-0547">Nucleotide-binding</keyword>
<dbReference type="AlphaFoldDB" id="A0A381VYG6"/>
<gene>
    <name evidence="10" type="ORF">METZ01_LOCUS98190</name>
</gene>
<keyword evidence="6" id="KW-0067">ATP-binding</keyword>
<dbReference type="InterPro" id="IPR003593">
    <property type="entry name" value="AAA+_ATPase"/>
</dbReference>
<sequence>MSQTNIPLLSLKNISKQFFGSTVLENINFDLYPGEVHAIFGQNGAGKSTLIQIVTGDIQPSSGKIILNNEELKIHSVHKARELGISAVFQEFSLVPQLTVEENLFLGSNNTKGFFLDKKKLHQMACQTMEQLEFSIKPEEKIINLSHAEKRMVEIAKAFHTKPSIMVLDEPTASLAENETNQLFSMIEILKKEGIGVIYITHRMKEIYKISNRITILQDGHVVNTDSVSNINEQKLVELATGRNITNLFPEIKKQRGKKLLDIKNLHISNSFIEDVSINVKAGEVIGITGLAGSGKSAIGRACFGVNKIEAGTISYLDDVIFDSSKQINDISPRAMLDRGMLYLPSDRRAEGLIMEQNIRENISLPSLGLPKFSNGFIVNRKIEKDIVEKIGE</sequence>
<dbReference type="CDD" id="cd03216">
    <property type="entry name" value="ABC_Carb_Monos_I"/>
    <property type="match status" value="1"/>
</dbReference>
<reference evidence="10" key="1">
    <citation type="submission" date="2018-05" db="EMBL/GenBank/DDBJ databases">
        <authorList>
            <person name="Lanie J.A."/>
            <person name="Ng W.-L."/>
            <person name="Kazmierczak K.M."/>
            <person name="Andrzejewski T.M."/>
            <person name="Davidsen T.M."/>
            <person name="Wayne K.J."/>
            <person name="Tettelin H."/>
            <person name="Glass J.I."/>
            <person name="Rusch D."/>
            <person name="Podicherti R."/>
            <person name="Tsui H.-C.T."/>
            <person name="Winkler M.E."/>
        </authorList>
    </citation>
    <scope>NUCLEOTIDE SEQUENCE</scope>
</reference>